<sequence>MAATMRDVAALAGVSLKTVSRVVNLEPHIRPEVIRRVRAAIAELGWVPNGSARALRTGRTNVVAVAVPHLQRPYHALLAEALVVESNRRGMQAAVEPTHRDPARVEAVLSSVGRSFDGALVMGRLPDGLDPELLRTRPVVLVQAEPVDGVDAVSVDLVEAASLLARHLVVMGRRRPALIGWDRFTSGEAVIAAALSPDSPDTLPRVSGVTTRADGAAAAESLLASSPDVDAVVCASDEIATGVLHVLAERGIEVPRAVAVTGFDGIDEGLFATPSLTTIDPGPAALARHALDLLLDGLSSTPPQAGRHVLAPVSLVRRETTLGQGVA</sequence>
<dbReference type="SUPFAM" id="SSF47413">
    <property type="entry name" value="lambda repressor-like DNA-binding domains"/>
    <property type="match status" value="1"/>
</dbReference>
<dbReference type="Pfam" id="PF00356">
    <property type="entry name" value="LacI"/>
    <property type="match status" value="1"/>
</dbReference>
<dbReference type="InterPro" id="IPR010982">
    <property type="entry name" value="Lambda_DNA-bd_dom_sf"/>
</dbReference>
<dbReference type="OrthoDB" id="3563699at2"/>
<dbReference type="Proteomes" id="UP000313849">
    <property type="component" value="Unassembled WGS sequence"/>
</dbReference>
<evidence type="ECO:0000256" key="1">
    <source>
        <dbReference type="ARBA" id="ARBA00023015"/>
    </source>
</evidence>
<dbReference type="PRINTS" id="PR00036">
    <property type="entry name" value="HTHLACI"/>
</dbReference>
<evidence type="ECO:0000313" key="6">
    <source>
        <dbReference type="Proteomes" id="UP000313849"/>
    </source>
</evidence>
<dbReference type="Pfam" id="PF13377">
    <property type="entry name" value="Peripla_BP_3"/>
    <property type="match status" value="1"/>
</dbReference>
<reference evidence="5 6" key="1">
    <citation type="submission" date="2019-06" db="EMBL/GenBank/DDBJ databases">
        <title>Draft genome sequence of Miniimonas arenae KCTC 19750T isolated from sea sand.</title>
        <authorList>
            <person name="Park S.-J."/>
        </authorList>
    </citation>
    <scope>NUCLEOTIDE SEQUENCE [LARGE SCALE GENOMIC DNA]</scope>
    <source>
        <strain evidence="5 6">KCTC 19750</strain>
    </source>
</reference>
<dbReference type="PANTHER" id="PTHR30146">
    <property type="entry name" value="LACI-RELATED TRANSCRIPTIONAL REPRESSOR"/>
    <property type="match status" value="1"/>
</dbReference>
<accession>A0A5C5BEW0</accession>
<organism evidence="5 6">
    <name type="scientific">Miniimonas arenae</name>
    <dbReference type="NCBI Taxonomy" id="676201"/>
    <lineage>
        <taxon>Bacteria</taxon>
        <taxon>Bacillati</taxon>
        <taxon>Actinomycetota</taxon>
        <taxon>Actinomycetes</taxon>
        <taxon>Micrococcales</taxon>
        <taxon>Beutenbergiaceae</taxon>
        <taxon>Miniimonas</taxon>
    </lineage>
</organism>
<dbReference type="SMART" id="SM00354">
    <property type="entry name" value="HTH_LACI"/>
    <property type="match status" value="1"/>
</dbReference>
<dbReference type="InterPro" id="IPR000843">
    <property type="entry name" value="HTH_LacI"/>
</dbReference>
<evidence type="ECO:0000256" key="3">
    <source>
        <dbReference type="ARBA" id="ARBA00023163"/>
    </source>
</evidence>
<keyword evidence="3" id="KW-0804">Transcription</keyword>
<keyword evidence="2" id="KW-0238">DNA-binding</keyword>
<evidence type="ECO:0000259" key="4">
    <source>
        <dbReference type="PROSITE" id="PS50932"/>
    </source>
</evidence>
<dbReference type="Gene3D" id="1.10.260.40">
    <property type="entry name" value="lambda repressor-like DNA-binding domains"/>
    <property type="match status" value="1"/>
</dbReference>
<dbReference type="Gene3D" id="3.40.50.2300">
    <property type="match status" value="2"/>
</dbReference>
<name>A0A5C5BEW0_9MICO</name>
<dbReference type="CDD" id="cd06267">
    <property type="entry name" value="PBP1_LacI_sugar_binding-like"/>
    <property type="match status" value="1"/>
</dbReference>
<dbReference type="InterPro" id="IPR028082">
    <property type="entry name" value="Peripla_BP_I"/>
</dbReference>
<dbReference type="RefSeq" id="WP_139986118.1">
    <property type="nucleotide sequence ID" value="NZ_VENP01000007.1"/>
</dbReference>
<proteinExistence type="predicted"/>
<feature type="domain" description="HTH lacI-type" evidence="4">
    <location>
        <begin position="3"/>
        <end position="57"/>
    </location>
</feature>
<gene>
    <name evidence="5" type="ORF">FH969_03430</name>
</gene>
<keyword evidence="6" id="KW-1185">Reference proteome</keyword>
<dbReference type="PROSITE" id="PS00356">
    <property type="entry name" value="HTH_LACI_1"/>
    <property type="match status" value="1"/>
</dbReference>
<evidence type="ECO:0000256" key="2">
    <source>
        <dbReference type="ARBA" id="ARBA00023125"/>
    </source>
</evidence>
<dbReference type="PROSITE" id="PS50932">
    <property type="entry name" value="HTH_LACI_2"/>
    <property type="match status" value="1"/>
</dbReference>
<keyword evidence="1" id="KW-0805">Transcription regulation</keyword>
<evidence type="ECO:0000313" key="5">
    <source>
        <dbReference type="EMBL" id="TNU76436.1"/>
    </source>
</evidence>
<dbReference type="AlphaFoldDB" id="A0A5C5BEW0"/>
<dbReference type="CDD" id="cd01392">
    <property type="entry name" value="HTH_LacI"/>
    <property type="match status" value="1"/>
</dbReference>
<dbReference type="GO" id="GO:0000976">
    <property type="term" value="F:transcription cis-regulatory region binding"/>
    <property type="evidence" value="ECO:0007669"/>
    <property type="project" value="TreeGrafter"/>
</dbReference>
<dbReference type="PANTHER" id="PTHR30146:SF109">
    <property type="entry name" value="HTH-TYPE TRANSCRIPTIONAL REGULATOR GALS"/>
    <property type="match status" value="1"/>
</dbReference>
<dbReference type="SUPFAM" id="SSF53822">
    <property type="entry name" value="Periplasmic binding protein-like I"/>
    <property type="match status" value="1"/>
</dbReference>
<dbReference type="GO" id="GO:0003700">
    <property type="term" value="F:DNA-binding transcription factor activity"/>
    <property type="evidence" value="ECO:0007669"/>
    <property type="project" value="TreeGrafter"/>
</dbReference>
<dbReference type="EMBL" id="VENP01000007">
    <property type="protein sequence ID" value="TNU76436.1"/>
    <property type="molecule type" value="Genomic_DNA"/>
</dbReference>
<dbReference type="InterPro" id="IPR046335">
    <property type="entry name" value="LacI/GalR-like_sensor"/>
</dbReference>
<protein>
    <submittedName>
        <fullName evidence="5">LacI family transcriptional regulator</fullName>
    </submittedName>
</protein>
<comment type="caution">
    <text evidence="5">The sequence shown here is derived from an EMBL/GenBank/DDBJ whole genome shotgun (WGS) entry which is preliminary data.</text>
</comment>